<comment type="similarity">
    <text evidence="1">Belongs to the shaker potassium channel beta subunit family.</text>
</comment>
<evidence type="ECO:0000259" key="4">
    <source>
        <dbReference type="Pfam" id="PF00248"/>
    </source>
</evidence>
<evidence type="ECO:0000256" key="2">
    <source>
        <dbReference type="ARBA" id="ARBA00022857"/>
    </source>
</evidence>
<accession>A0A8J3IT74</accession>
<dbReference type="InterPro" id="IPR005399">
    <property type="entry name" value="K_chnl_volt-dep_bsu_KCNAB-rel"/>
</dbReference>
<dbReference type="Gene3D" id="3.20.20.100">
    <property type="entry name" value="NADP-dependent oxidoreductase domain"/>
    <property type="match status" value="1"/>
</dbReference>
<gene>
    <name evidence="5" type="ORF">KSF_101010</name>
</gene>
<sequence>MSAFTQARDGGMRYHRCGQSGLKLPAISLGVREIVTSNWRELGAQKYFYSVFDLGITYFDLAYTYGQQLIDVEIILGEILHTMPRDELIIATGAGYQMNSEPYGERLSKKSLMVCLDRSLKHLRLDYVDIFYIHRPDPETPLEETMGTLDLILRQGKALYIGLSSFAGTSFLNAFTTLAEIGQETVTLSQTHYDLLNRSAETNLFAHTLRTGTGVLTTCPLAQWLLAEPCLNSHRSSASLSTLYQHGQQQTQKSRIELLDKLKRLDRLARDRGQTLAQMALAWNLQHEAVTSVLIGISKVEQMLKAVISLQNLSFSEQELQMIDEITSPSFSFC</sequence>
<protein>
    <submittedName>
        <fullName evidence="5">Oxidoreductase</fullName>
    </submittedName>
</protein>
<dbReference type="GO" id="GO:0016491">
    <property type="term" value="F:oxidoreductase activity"/>
    <property type="evidence" value="ECO:0007669"/>
    <property type="project" value="UniProtKB-KW"/>
</dbReference>
<name>A0A8J3IT74_9CHLR</name>
<dbReference type="Pfam" id="PF00248">
    <property type="entry name" value="Aldo_ket_red"/>
    <property type="match status" value="1"/>
</dbReference>
<reference evidence="5" key="1">
    <citation type="submission" date="2020-10" db="EMBL/GenBank/DDBJ databases">
        <title>Taxonomic study of unclassified bacteria belonging to the class Ktedonobacteria.</title>
        <authorList>
            <person name="Yabe S."/>
            <person name="Wang C.M."/>
            <person name="Zheng Y."/>
            <person name="Sakai Y."/>
            <person name="Cavaletti L."/>
            <person name="Monciardini P."/>
            <person name="Donadio S."/>
        </authorList>
    </citation>
    <scope>NUCLEOTIDE SEQUENCE</scope>
    <source>
        <strain evidence="5">ID150040</strain>
    </source>
</reference>
<organism evidence="5 6">
    <name type="scientific">Reticulibacter mediterranei</name>
    <dbReference type="NCBI Taxonomy" id="2778369"/>
    <lineage>
        <taxon>Bacteria</taxon>
        <taxon>Bacillati</taxon>
        <taxon>Chloroflexota</taxon>
        <taxon>Ktedonobacteria</taxon>
        <taxon>Ktedonobacterales</taxon>
        <taxon>Reticulibacteraceae</taxon>
        <taxon>Reticulibacter</taxon>
    </lineage>
</organism>
<dbReference type="PANTHER" id="PTHR43150:SF4">
    <property type="entry name" value="L-GLYCERALDEHYDE 3-PHOSPHATE REDUCTASE"/>
    <property type="match status" value="1"/>
</dbReference>
<dbReference type="SUPFAM" id="SSF51430">
    <property type="entry name" value="NAD(P)-linked oxidoreductase"/>
    <property type="match status" value="1"/>
</dbReference>
<evidence type="ECO:0000313" key="6">
    <source>
        <dbReference type="Proteomes" id="UP000597444"/>
    </source>
</evidence>
<dbReference type="InterPro" id="IPR023210">
    <property type="entry name" value="NADP_OxRdtase_dom"/>
</dbReference>
<dbReference type="EMBL" id="BNJK01000002">
    <property type="protein sequence ID" value="GHP00054.1"/>
    <property type="molecule type" value="Genomic_DNA"/>
</dbReference>
<proteinExistence type="inferred from homology"/>
<keyword evidence="3" id="KW-0560">Oxidoreductase</keyword>
<dbReference type="GO" id="GO:0051596">
    <property type="term" value="P:methylglyoxal catabolic process"/>
    <property type="evidence" value="ECO:0007669"/>
    <property type="project" value="TreeGrafter"/>
</dbReference>
<evidence type="ECO:0000313" key="5">
    <source>
        <dbReference type="EMBL" id="GHP00054.1"/>
    </source>
</evidence>
<keyword evidence="2" id="KW-0521">NADP</keyword>
<feature type="domain" description="NADP-dependent oxidoreductase" evidence="4">
    <location>
        <begin position="50"/>
        <end position="326"/>
    </location>
</feature>
<dbReference type="InterPro" id="IPR036812">
    <property type="entry name" value="NAD(P)_OxRdtase_dom_sf"/>
</dbReference>
<dbReference type="RefSeq" id="WP_236065261.1">
    <property type="nucleotide sequence ID" value="NZ_BNJK01000002.1"/>
</dbReference>
<evidence type="ECO:0000256" key="3">
    <source>
        <dbReference type="ARBA" id="ARBA00023002"/>
    </source>
</evidence>
<keyword evidence="6" id="KW-1185">Reference proteome</keyword>
<comment type="caution">
    <text evidence="5">The sequence shown here is derived from an EMBL/GenBank/DDBJ whole genome shotgun (WGS) entry which is preliminary data.</text>
</comment>
<evidence type="ECO:0000256" key="1">
    <source>
        <dbReference type="ARBA" id="ARBA00006515"/>
    </source>
</evidence>
<dbReference type="AlphaFoldDB" id="A0A8J3IT74"/>
<dbReference type="Proteomes" id="UP000597444">
    <property type="component" value="Unassembled WGS sequence"/>
</dbReference>
<dbReference type="PANTHER" id="PTHR43150">
    <property type="entry name" value="HYPERKINETIC, ISOFORM M"/>
    <property type="match status" value="1"/>
</dbReference>